<organism evidence="2 3">
    <name type="scientific">Populus trichocarpa</name>
    <name type="common">Western balsam poplar</name>
    <name type="synonym">Populus balsamifera subsp. trichocarpa</name>
    <dbReference type="NCBI Taxonomy" id="3694"/>
    <lineage>
        <taxon>Eukaryota</taxon>
        <taxon>Viridiplantae</taxon>
        <taxon>Streptophyta</taxon>
        <taxon>Embryophyta</taxon>
        <taxon>Tracheophyta</taxon>
        <taxon>Spermatophyta</taxon>
        <taxon>Magnoliopsida</taxon>
        <taxon>eudicotyledons</taxon>
        <taxon>Gunneridae</taxon>
        <taxon>Pentapetalae</taxon>
        <taxon>rosids</taxon>
        <taxon>fabids</taxon>
        <taxon>Malpighiales</taxon>
        <taxon>Salicaceae</taxon>
        <taxon>Saliceae</taxon>
        <taxon>Populus</taxon>
    </lineage>
</organism>
<dbReference type="Gramene" id="Potri.004G206650.1.v4.1">
    <property type="protein sequence ID" value="Potri.004G206650.1.v4.1"/>
    <property type="gene ID" value="Potri.004G206650.v4.1"/>
</dbReference>
<proteinExistence type="predicted"/>
<dbReference type="SMR" id="A0A3N7GBA5"/>
<dbReference type="Proteomes" id="UP000006729">
    <property type="component" value="Chromosome 4"/>
</dbReference>
<evidence type="ECO:0000256" key="1">
    <source>
        <dbReference type="SAM" id="MobiDB-lite"/>
    </source>
</evidence>
<gene>
    <name evidence="2" type="ORF">POPTR_004G206650</name>
</gene>
<reference evidence="2 3" key="1">
    <citation type="journal article" date="2006" name="Science">
        <title>The genome of black cottonwood, Populus trichocarpa (Torr. &amp; Gray).</title>
        <authorList>
            <person name="Tuskan G.A."/>
            <person name="Difazio S."/>
            <person name="Jansson S."/>
            <person name="Bohlmann J."/>
            <person name="Grigoriev I."/>
            <person name="Hellsten U."/>
            <person name="Putnam N."/>
            <person name="Ralph S."/>
            <person name="Rombauts S."/>
            <person name="Salamov A."/>
            <person name="Schein J."/>
            <person name="Sterck L."/>
            <person name="Aerts A."/>
            <person name="Bhalerao R.R."/>
            <person name="Bhalerao R.P."/>
            <person name="Blaudez D."/>
            <person name="Boerjan W."/>
            <person name="Brun A."/>
            <person name="Brunner A."/>
            <person name="Busov V."/>
            <person name="Campbell M."/>
            <person name="Carlson J."/>
            <person name="Chalot M."/>
            <person name="Chapman J."/>
            <person name="Chen G.L."/>
            <person name="Cooper D."/>
            <person name="Coutinho P.M."/>
            <person name="Couturier J."/>
            <person name="Covert S."/>
            <person name="Cronk Q."/>
            <person name="Cunningham R."/>
            <person name="Davis J."/>
            <person name="Degroeve S."/>
            <person name="Dejardin A."/>
            <person name="Depamphilis C."/>
            <person name="Detter J."/>
            <person name="Dirks B."/>
            <person name="Dubchak I."/>
            <person name="Duplessis S."/>
            <person name="Ehlting J."/>
            <person name="Ellis B."/>
            <person name="Gendler K."/>
            <person name="Goodstein D."/>
            <person name="Gribskov M."/>
            <person name="Grimwood J."/>
            <person name="Groover A."/>
            <person name="Gunter L."/>
            <person name="Hamberger B."/>
            <person name="Heinze B."/>
            <person name="Helariutta Y."/>
            <person name="Henrissat B."/>
            <person name="Holligan D."/>
            <person name="Holt R."/>
            <person name="Huang W."/>
            <person name="Islam-Faridi N."/>
            <person name="Jones S."/>
            <person name="Jones-Rhoades M."/>
            <person name="Jorgensen R."/>
            <person name="Joshi C."/>
            <person name="Kangasjarvi J."/>
            <person name="Karlsson J."/>
            <person name="Kelleher C."/>
            <person name="Kirkpatrick R."/>
            <person name="Kirst M."/>
            <person name="Kohler A."/>
            <person name="Kalluri U."/>
            <person name="Larimer F."/>
            <person name="Leebens-Mack J."/>
            <person name="Leple J.C."/>
            <person name="Locascio P."/>
            <person name="Lou Y."/>
            <person name="Lucas S."/>
            <person name="Martin F."/>
            <person name="Montanini B."/>
            <person name="Napoli C."/>
            <person name="Nelson D.R."/>
            <person name="Nelson C."/>
            <person name="Nieminen K."/>
            <person name="Nilsson O."/>
            <person name="Pereda V."/>
            <person name="Peter G."/>
            <person name="Philippe R."/>
            <person name="Pilate G."/>
            <person name="Poliakov A."/>
            <person name="Razumovskaya J."/>
            <person name="Richardson P."/>
            <person name="Rinaldi C."/>
            <person name="Ritland K."/>
            <person name="Rouze P."/>
            <person name="Ryaboy D."/>
            <person name="Schmutz J."/>
            <person name="Schrader J."/>
            <person name="Segerman B."/>
            <person name="Shin H."/>
            <person name="Siddiqui A."/>
            <person name="Sterky F."/>
            <person name="Terry A."/>
            <person name="Tsai C.J."/>
            <person name="Uberbacher E."/>
            <person name="Unneberg P."/>
            <person name="Vahala J."/>
            <person name="Wall K."/>
            <person name="Wessler S."/>
            <person name="Yang G."/>
            <person name="Yin T."/>
            <person name="Douglas C."/>
            <person name="Marra M."/>
            <person name="Sandberg G."/>
            <person name="Van de Peer Y."/>
            <person name="Rokhsar D."/>
        </authorList>
    </citation>
    <scope>NUCLEOTIDE SEQUENCE [LARGE SCALE GENOMIC DNA]</scope>
    <source>
        <strain evidence="3">cv. Nisqually</strain>
    </source>
</reference>
<sequence length="102" mass="11325">MVVEGGEDSVDKEKKKNRRRSNRRSKRNPPNPANGKAGGSRQGKSKLNMDGKYADFGNSLVPHKGFDYEYSSCAGEDVHDELNGLVSYIFFFGLTRVNPSDP</sequence>
<feature type="compositionally biased region" description="Basic residues" evidence="1">
    <location>
        <begin position="15"/>
        <end position="27"/>
    </location>
</feature>
<accession>A0A3N7GBA5</accession>
<evidence type="ECO:0000313" key="3">
    <source>
        <dbReference type="Proteomes" id="UP000006729"/>
    </source>
</evidence>
<keyword evidence="3" id="KW-1185">Reference proteome</keyword>
<name>A0A3N7GBA5_POPTR</name>
<evidence type="ECO:0000313" key="2">
    <source>
        <dbReference type="EMBL" id="RQO89614.1"/>
    </source>
</evidence>
<dbReference type="InParanoid" id="A0A3N7GBA5"/>
<dbReference type="EMBL" id="CM009293">
    <property type="protein sequence ID" value="RQO89614.1"/>
    <property type="molecule type" value="Genomic_DNA"/>
</dbReference>
<protein>
    <submittedName>
        <fullName evidence="2">Uncharacterized protein</fullName>
    </submittedName>
</protein>
<dbReference type="AlphaFoldDB" id="A0A3N7GBA5"/>
<feature type="region of interest" description="Disordered" evidence="1">
    <location>
        <begin position="1"/>
        <end position="51"/>
    </location>
</feature>